<dbReference type="InterPro" id="IPR032314">
    <property type="entry name" value="DUF4845"/>
</dbReference>
<name>T1C7D8_9ZZZZ</name>
<dbReference type="AlphaFoldDB" id="T1C7D8"/>
<organism evidence="1">
    <name type="scientific">mine drainage metagenome</name>
    <dbReference type="NCBI Taxonomy" id="410659"/>
    <lineage>
        <taxon>unclassified sequences</taxon>
        <taxon>metagenomes</taxon>
        <taxon>ecological metagenomes</taxon>
    </lineage>
</organism>
<reference evidence="1" key="2">
    <citation type="journal article" date="2014" name="ISME J.">
        <title>Microbial stratification in low pH oxic and suboxic macroscopic growths along an acid mine drainage.</title>
        <authorList>
            <person name="Mendez-Garcia C."/>
            <person name="Mesa V."/>
            <person name="Sprenger R.R."/>
            <person name="Richter M."/>
            <person name="Diez M.S."/>
            <person name="Solano J."/>
            <person name="Bargiela R."/>
            <person name="Golyshina O.V."/>
            <person name="Manteca A."/>
            <person name="Ramos J.L."/>
            <person name="Gallego J.R."/>
            <person name="Llorente I."/>
            <person name="Martins Dos Santos V.A."/>
            <person name="Jensen O.N."/>
            <person name="Pelaez A.I."/>
            <person name="Sanchez J."/>
            <person name="Ferrer M."/>
        </authorList>
    </citation>
    <scope>NUCLEOTIDE SEQUENCE</scope>
</reference>
<evidence type="ECO:0008006" key="2">
    <source>
        <dbReference type="Google" id="ProtNLM"/>
    </source>
</evidence>
<reference evidence="1" key="1">
    <citation type="submission" date="2013-08" db="EMBL/GenBank/DDBJ databases">
        <authorList>
            <person name="Mendez C."/>
            <person name="Richter M."/>
            <person name="Ferrer M."/>
            <person name="Sanchez J."/>
        </authorList>
    </citation>
    <scope>NUCLEOTIDE SEQUENCE</scope>
</reference>
<evidence type="ECO:0000313" key="1">
    <source>
        <dbReference type="EMBL" id="EQD76798.1"/>
    </source>
</evidence>
<comment type="caution">
    <text evidence="1">The sequence shown here is derived from an EMBL/GenBank/DDBJ whole genome shotgun (WGS) entry which is preliminary data.</text>
</comment>
<sequence>MQKNQRGMTFIGWVLSIFLFVVFALAAVRLVPVYLEYLTVRSAVEAAAKSVHHPSRERLFRAVVLQFDVNQITAIHSRDVAITRSHHHFTLTVDYTAHTPFIGNVGFTVHFQHTVRVRTGTSGNG</sequence>
<accession>T1C7D8</accession>
<dbReference type="Pfam" id="PF16137">
    <property type="entry name" value="DUF4845"/>
    <property type="match status" value="1"/>
</dbReference>
<dbReference type="EMBL" id="AUZY01000977">
    <property type="protein sequence ID" value="EQD76798.1"/>
    <property type="molecule type" value="Genomic_DNA"/>
</dbReference>
<protein>
    <recommendedName>
        <fullName evidence="2">DUF4845 domain-containing protein</fullName>
    </recommendedName>
</protein>
<proteinExistence type="predicted"/>
<gene>
    <name evidence="1" type="ORF">B1B_01436</name>
</gene>